<feature type="region of interest" description="Disordered" evidence="1">
    <location>
        <begin position="1"/>
        <end position="87"/>
    </location>
</feature>
<dbReference type="Pfam" id="PF10714">
    <property type="entry name" value="LEA_6"/>
    <property type="match status" value="1"/>
</dbReference>
<dbReference type="AlphaFoldDB" id="A0A803KY57"/>
<feature type="compositionally biased region" description="Basic and acidic residues" evidence="1">
    <location>
        <begin position="1"/>
        <end position="23"/>
    </location>
</feature>
<dbReference type="GeneID" id="110682390"/>
<feature type="compositionally biased region" description="Low complexity" evidence="1">
    <location>
        <begin position="63"/>
        <end position="79"/>
    </location>
</feature>
<dbReference type="Gramene" id="AUR62003966-RA">
    <property type="protein sequence ID" value="AUR62003966-RA:cds"/>
    <property type="gene ID" value="AUR62003966"/>
</dbReference>
<evidence type="ECO:0000313" key="3">
    <source>
        <dbReference type="Proteomes" id="UP000596660"/>
    </source>
</evidence>
<accession>A0A803KY57</accession>
<dbReference type="InterPro" id="IPR018930">
    <property type="entry name" value="LEA-18"/>
</dbReference>
<dbReference type="KEGG" id="cqi:110682390"/>
<reference evidence="2" key="1">
    <citation type="journal article" date="2017" name="Nature">
        <title>The genome of Chenopodium quinoa.</title>
        <authorList>
            <person name="Jarvis D.E."/>
            <person name="Ho Y.S."/>
            <person name="Lightfoot D.J."/>
            <person name="Schmoeckel S.M."/>
            <person name="Li B."/>
            <person name="Borm T.J.A."/>
            <person name="Ohyanagi H."/>
            <person name="Mineta K."/>
            <person name="Michell C.T."/>
            <person name="Saber N."/>
            <person name="Kharbatia N.M."/>
            <person name="Rupper R.R."/>
            <person name="Sharp A.R."/>
            <person name="Dally N."/>
            <person name="Boughton B.A."/>
            <person name="Woo Y.H."/>
            <person name="Gao G."/>
            <person name="Schijlen E.G.W.M."/>
            <person name="Guo X."/>
            <person name="Momin A.A."/>
            <person name="Negrao S."/>
            <person name="Al-Babili S."/>
            <person name="Gehring C."/>
            <person name="Roessner U."/>
            <person name="Jung C."/>
            <person name="Murphy K."/>
            <person name="Arold S.T."/>
            <person name="Gojobori T."/>
            <person name="van der Linden C.G."/>
            <person name="van Loo E.N."/>
            <person name="Jellen E.N."/>
            <person name="Maughan P.J."/>
            <person name="Tester M."/>
        </authorList>
    </citation>
    <scope>NUCLEOTIDE SEQUENCE [LARGE SCALE GENOMIC DNA]</scope>
    <source>
        <strain evidence="2">cv. PI 614886</strain>
    </source>
</reference>
<gene>
    <name evidence="2" type="primary">LOC110682390</name>
</gene>
<evidence type="ECO:0000313" key="2">
    <source>
        <dbReference type="EnsemblPlants" id="AUR62003966-RA:cds"/>
    </source>
</evidence>
<dbReference type="OrthoDB" id="1929004at2759"/>
<dbReference type="Proteomes" id="UP000596660">
    <property type="component" value="Unplaced"/>
</dbReference>
<name>A0A803KY57_CHEQI</name>
<dbReference type="RefSeq" id="XP_021714413.1">
    <property type="nucleotide sequence ID" value="XM_021858721.1"/>
</dbReference>
<protein>
    <submittedName>
        <fullName evidence="2">Uncharacterized protein</fullName>
    </submittedName>
</protein>
<evidence type="ECO:0000256" key="1">
    <source>
        <dbReference type="SAM" id="MobiDB-lite"/>
    </source>
</evidence>
<proteinExistence type="predicted"/>
<keyword evidence="3" id="KW-1185">Reference proteome</keyword>
<dbReference type="EnsemblPlants" id="AUR62003966-RA">
    <property type="protein sequence ID" value="AUR62003966-RA:cds"/>
    <property type="gene ID" value="AUR62003966"/>
</dbReference>
<sequence>MEKDSSTPKTEDKKQSEEAKKLEGLPTETSPYVQYTDLEDYKQQGYGTEGHKDVTPGRGAGGTDAPTPSGGAPAASATDVINQQGVP</sequence>
<dbReference type="OMA" id="IETSPYM"/>
<organism evidence="2 3">
    <name type="scientific">Chenopodium quinoa</name>
    <name type="common">Quinoa</name>
    <dbReference type="NCBI Taxonomy" id="63459"/>
    <lineage>
        <taxon>Eukaryota</taxon>
        <taxon>Viridiplantae</taxon>
        <taxon>Streptophyta</taxon>
        <taxon>Embryophyta</taxon>
        <taxon>Tracheophyta</taxon>
        <taxon>Spermatophyta</taxon>
        <taxon>Magnoliopsida</taxon>
        <taxon>eudicotyledons</taxon>
        <taxon>Gunneridae</taxon>
        <taxon>Pentapetalae</taxon>
        <taxon>Caryophyllales</taxon>
        <taxon>Chenopodiaceae</taxon>
        <taxon>Chenopodioideae</taxon>
        <taxon>Atripliceae</taxon>
        <taxon>Chenopodium</taxon>
    </lineage>
</organism>
<reference evidence="2" key="2">
    <citation type="submission" date="2021-03" db="UniProtKB">
        <authorList>
            <consortium name="EnsemblPlants"/>
        </authorList>
    </citation>
    <scope>IDENTIFICATION</scope>
</reference>